<proteinExistence type="predicted"/>
<dbReference type="AlphaFoldDB" id="A0A8T1TRB8"/>
<sequence>MNTLMLFSWCSACEEMQFSFITAQPMKPGKVNLLAKYGRQTINIRDVFLTAPESSAFLRAYASKENKSIMQKCSAGHRKVWKCTSAFGGPHQ</sequence>
<evidence type="ECO:0000313" key="2">
    <source>
        <dbReference type="Proteomes" id="UP000688947"/>
    </source>
</evidence>
<name>A0A8T1TRB8_9STRA</name>
<comment type="caution">
    <text evidence="1">The sequence shown here is derived from an EMBL/GenBank/DDBJ whole genome shotgun (WGS) entry which is preliminary data.</text>
</comment>
<dbReference type="EMBL" id="JAENGZ010002230">
    <property type="protein sequence ID" value="KAG6944437.1"/>
    <property type="molecule type" value="Genomic_DNA"/>
</dbReference>
<reference evidence="1" key="1">
    <citation type="submission" date="2021-01" db="EMBL/GenBank/DDBJ databases">
        <title>Phytophthora aleatoria, a newly-described species from Pinus radiata is distinct from Phytophthora cactorum isolates based on comparative genomics.</title>
        <authorList>
            <person name="Mcdougal R."/>
            <person name="Panda P."/>
            <person name="Williams N."/>
            <person name="Studholme D.J."/>
        </authorList>
    </citation>
    <scope>NUCLEOTIDE SEQUENCE</scope>
    <source>
        <strain evidence="1">NZFS 3830</strain>
    </source>
</reference>
<protein>
    <submittedName>
        <fullName evidence="1">Uncharacterized protein</fullName>
    </submittedName>
</protein>
<evidence type="ECO:0000313" key="1">
    <source>
        <dbReference type="EMBL" id="KAG6944437.1"/>
    </source>
</evidence>
<organism evidence="1 2">
    <name type="scientific">Phytophthora cactorum</name>
    <dbReference type="NCBI Taxonomy" id="29920"/>
    <lineage>
        <taxon>Eukaryota</taxon>
        <taxon>Sar</taxon>
        <taxon>Stramenopiles</taxon>
        <taxon>Oomycota</taxon>
        <taxon>Peronosporomycetes</taxon>
        <taxon>Peronosporales</taxon>
        <taxon>Peronosporaceae</taxon>
        <taxon>Phytophthora</taxon>
    </lineage>
</organism>
<dbReference type="Proteomes" id="UP000688947">
    <property type="component" value="Unassembled WGS sequence"/>
</dbReference>
<dbReference type="OrthoDB" id="128378at2759"/>
<accession>A0A8T1TRB8</accession>
<gene>
    <name evidence="1" type="ORF">JG687_00017876</name>
</gene>